<evidence type="ECO:0000313" key="9">
    <source>
        <dbReference type="Proteomes" id="UP001286456"/>
    </source>
</evidence>
<evidence type="ECO:0000256" key="3">
    <source>
        <dbReference type="ARBA" id="ARBA00004370"/>
    </source>
</evidence>
<evidence type="ECO:0000256" key="1">
    <source>
        <dbReference type="ARBA" id="ARBA00004173"/>
    </source>
</evidence>
<comment type="caution">
    <text evidence="8">The sequence shown here is derived from an EMBL/GenBank/DDBJ whole genome shotgun (WGS) entry which is preliminary data.</text>
</comment>
<evidence type="ECO:0000256" key="7">
    <source>
        <dbReference type="SAM" id="MobiDB-lite"/>
    </source>
</evidence>
<keyword evidence="9" id="KW-1185">Reference proteome</keyword>
<dbReference type="PANTHER" id="PTHR48182:SF2">
    <property type="entry name" value="PROTEIN SERAC1"/>
    <property type="match status" value="1"/>
</dbReference>
<dbReference type="AlphaFoldDB" id="A0AAE0M3X5"/>
<gene>
    <name evidence="8" type="ORF">B0T19DRAFT_488965</name>
</gene>
<feature type="region of interest" description="Disordered" evidence="7">
    <location>
        <begin position="380"/>
        <end position="413"/>
    </location>
</feature>
<evidence type="ECO:0000256" key="2">
    <source>
        <dbReference type="ARBA" id="ARBA00004240"/>
    </source>
</evidence>
<dbReference type="GO" id="GO:0005739">
    <property type="term" value="C:mitochondrion"/>
    <property type="evidence" value="ECO:0007669"/>
    <property type="project" value="UniProtKB-SubCell"/>
</dbReference>
<reference evidence="8" key="1">
    <citation type="journal article" date="2023" name="Mol. Phylogenet. Evol.">
        <title>Genome-scale phylogeny and comparative genomics of the fungal order Sordariales.</title>
        <authorList>
            <person name="Hensen N."/>
            <person name="Bonometti L."/>
            <person name="Westerberg I."/>
            <person name="Brannstrom I.O."/>
            <person name="Guillou S."/>
            <person name="Cros-Aarteil S."/>
            <person name="Calhoun S."/>
            <person name="Haridas S."/>
            <person name="Kuo A."/>
            <person name="Mondo S."/>
            <person name="Pangilinan J."/>
            <person name="Riley R."/>
            <person name="LaButti K."/>
            <person name="Andreopoulos B."/>
            <person name="Lipzen A."/>
            <person name="Chen C."/>
            <person name="Yan M."/>
            <person name="Daum C."/>
            <person name="Ng V."/>
            <person name="Clum A."/>
            <person name="Steindorff A."/>
            <person name="Ohm R.A."/>
            <person name="Martin F."/>
            <person name="Silar P."/>
            <person name="Natvig D.O."/>
            <person name="Lalanne C."/>
            <person name="Gautier V."/>
            <person name="Ament-Velasquez S.L."/>
            <person name="Kruys A."/>
            <person name="Hutchinson M.I."/>
            <person name="Powell A.J."/>
            <person name="Barry K."/>
            <person name="Miller A.N."/>
            <person name="Grigoriev I.V."/>
            <person name="Debuchy R."/>
            <person name="Gladieux P."/>
            <person name="Hiltunen Thoren M."/>
            <person name="Johannesson H."/>
        </authorList>
    </citation>
    <scope>NUCLEOTIDE SEQUENCE</scope>
    <source>
        <strain evidence="8">SMH4131-1</strain>
    </source>
</reference>
<dbReference type="PANTHER" id="PTHR48182">
    <property type="entry name" value="PROTEIN SERAC1"/>
    <property type="match status" value="1"/>
</dbReference>
<evidence type="ECO:0000256" key="6">
    <source>
        <dbReference type="ARBA" id="ARBA00023136"/>
    </source>
</evidence>
<dbReference type="GO" id="GO:0005783">
    <property type="term" value="C:endoplasmic reticulum"/>
    <property type="evidence" value="ECO:0007669"/>
    <property type="project" value="UniProtKB-SubCell"/>
</dbReference>
<comment type="subcellular location">
    <subcellularLocation>
        <location evidence="2">Endoplasmic reticulum</location>
    </subcellularLocation>
    <subcellularLocation>
        <location evidence="3">Membrane</location>
    </subcellularLocation>
    <subcellularLocation>
        <location evidence="1">Mitochondrion</location>
    </subcellularLocation>
</comment>
<reference evidence="8" key="2">
    <citation type="submission" date="2023-06" db="EMBL/GenBank/DDBJ databases">
        <authorList>
            <consortium name="Lawrence Berkeley National Laboratory"/>
            <person name="Haridas S."/>
            <person name="Hensen N."/>
            <person name="Bonometti L."/>
            <person name="Westerberg I."/>
            <person name="Brannstrom I.O."/>
            <person name="Guillou S."/>
            <person name="Cros-Aarteil S."/>
            <person name="Calhoun S."/>
            <person name="Kuo A."/>
            <person name="Mondo S."/>
            <person name="Pangilinan J."/>
            <person name="Riley R."/>
            <person name="Labutti K."/>
            <person name="Andreopoulos B."/>
            <person name="Lipzen A."/>
            <person name="Chen C."/>
            <person name="Yanf M."/>
            <person name="Daum C."/>
            <person name="Ng V."/>
            <person name="Clum A."/>
            <person name="Steindorff A."/>
            <person name="Ohm R."/>
            <person name="Martin F."/>
            <person name="Silar P."/>
            <person name="Natvig D."/>
            <person name="Lalanne C."/>
            <person name="Gautier V."/>
            <person name="Ament-Velasquez S.L."/>
            <person name="Kruys A."/>
            <person name="Hutchinson M.I."/>
            <person name="Powell A.J."/>
            <person name="Barry K."/>
            <person name="Miller A.N."/>
            <person name="Grigoriev I.V."/>
            <person name="Debuchy R."/>
            <person name="Gladieux P."/>
            <person name="Thoren M.H."/>
            <person name="Johannesson H."/>
        </authorList>
    </citation>
    <scope>NUCLEOTIDE SEQUENCE</scope>
    <source>
        <strain evidence="8">SMH4131-1</strain>
    </source>
</reference>
<dbReference type="InterPro" id="IPR029058">
    <property type="entry name" value="AB_hydrolase_fold"/>
</dbReference>
<dbReference type="InterPro" id="IPR052374">
    <property type="entry name" value="SERAC1"/>
</dbReference>
<dbReference type="SUPFAM" id="SSF53474">
    <property type="entry name" value="alpha/beta-Hydrolases"/>
    <property type="match status" value="1"/>
</dbReference>
<organism evidence="8 9">
    <name type="scientific">Cercophora scortea</name>
    <dbReference type="NCBI Taxonomy" id="314031"/>
    <lineage>
        <taxon>Eukaryota</taxon>
        <taxon>Fungi</taxon>
        <taxon>Dikarya</taxon>
        <taxon>Ascomycota</taxon>
        <taxon>Pezizomycotina</taxon>
        <taxon>Sordariomycetes</taxon>
        <taxon>Sordariomycetidae</taxon>
        <taxon>Sordariales</taxon>
        <taxon>Lasiosphaeriaceae</taxon>
        <taxon>Cercophora</taxon>
    </lineage>
</organism>
<evidence type="ECO:0000256" key="4">
    <source>
        <dbReference type="ARBA" id="ARBA00022824"/>
    </source>
</evidence>
<keyword evidence="4" id="KW-0256">Endoplasmic reticulum</keyword>
<evidence type="ECO:0008006" key="10">
    <source>
        <dbReference type="Google" id="ProtNLM"/>
    </source>
</evidence>
<dbReference type="GO" id="GO:0016020">
    <property type="term" value="C:membrane"/>
    <property type="evidence" value="ECO:0007669"/>
    <property type="project" value="UniProtKB-SubCell"/>
</dbReference>
<accession>A0AAE0M3X5</accession>
<name>A0AAE0M3X5_9PEZI</name>
<proteinExistence type="predicted"/>
<evidence type="ECO:0000313" key="8">
    <source>
        <dbReference type="EMBL" id="KAK3317793.1"/>
    </source>
</evidence>
<protein>
    <recommendedName>
        <fullName evidence="10">DUF676 domain-containing protein</fullName>
    </recommendedName>
</protein>
<keyword evidence="5" id="KW-0496">Mitochondrion</keyword>
<dbReference type="Proteomes" id="UP001286456">
    <property type="component" value="Unassembled WGS sequence"/>
</dbReference>
<sequence length="413" mass="45830">MASKRLVLKVLYDPKGTTPDVDLVLVHGLNGDPIGSWTRTFKTEDPDEPTISTCWPRDLLPTVLPRTRVLTLGYNGDIYLNQSTAGIRGNAESLLAQLKLRRRDPSRPIVLLGHCLGGLIVKQALRFANDRPEYKAIAAATHSILLFGTPHFGTDKNRWLSIANNLALMKVRQHESNEPSALVKAITRNSRDLAEISEDFCQIAPKYIIKSYYETRTWQKTNQQIVDKMSSLMFIDAEIAEAVDADHVAMCKFEDEDDATFLSVCAAIEAASLREAPRPPPQLQPTWTIQNGNYINATGTTRKSTVKMSAVVTIEEQHPVVEEDDVWEIDELYPVDTGVPGMRAIEGKPPVSAGVGTGMPWENDAGGDRRQPAYANVSVREVESSEDEMPVQEAMPEQDGPYVRRQKGGCVFQ</sequence>
<dbReference type="Gene3D" id="3.40.50.1820">
    <property type="entry name" value="alpha/beta hydrolase"/>
    <property type="match status" value="1"/>
</dbReference>
<evidence type="ECO:0000256" key="5">
    <source>
        <dbReference type="ARBA" id="ARBA00023128"/>
    </source>
</evidence>
<dbReference type="EMBL" id="JAUEPO010000007">
    <property type="protein sequence ID" value="KAK3317793.1"/>
    <property type="molecule type" value="Genomic_DNA"/>
</dbReference>
<keyword evidence="6" id="KW-0472">Membrane</keyword>